<reference evidence="2 3" key="1">
    <citation type="submission" date="2011-11" db="EMBL/GenBank/DDBJ databases">
        <title>The Noncontiguous Finished genome of Desulfosporosinus youngiae DSM 17734.</title>
        <authorList>
            <consortium name="US DOE Joint Genome Institute (JGI-PGF)"/>
            <person name="Lucas S."/>
            <person name="Han J."/>
            <person name="Lapidus A."/>
            <person name="Cheng J.-F."/>
            <person name="Goodwin L."/>
            <person name="Pitluck S."/>
            <person name="Peters L."/>
            <person name="Ovchinnikova G."/>
            <person name="Lu M."/>
            <person name="Land M.L."/>
            <person name="Hauser L."/>
            <person name="Pester M."/>
            <person name="Spring S."/>
            <person name="Ollivier B."/>
            <person name="Rattei T."/>
            <person name="Klenk H.-P."/>
            <person name="Wagner M."/>
            <person name="Loy A."/>
            <person name="Woyke T.J."/>
        </authorList>
    </citation>
    <scope>NUCLEOTIDE SEQUENCE [LARGE SCALE GENOMIC DNA]</scope>
    <source>
        <strain evidence="2 3">DSM 17734</strain>
    </source>
</reference>
<protein>
    <submittedName>
        <fullName evidence="2">Uncharacterized protein</fullName>
    </submittedName>
</protein>
<keyword evidence="1" id="KW-0472">Membrane</keyword>
<feature type="transmembrane region" description="Helical" evidence="1">
    <location>
        <begin position="6"/>
        <end position="27"/>
    </location>
</feature>
<feature type="transmembrane region" description="Helical" evidence="1">
    <location>
        <begin position="67"/>
        <end position="85"/>
    </location>
</feature>
<evidence type="ECO:0000256" key="1">
    <source>
        <dbReference type="SAM" id="Phobius"/>
    </source>
</evidence>
<dbReference type="EMBL" id="CM001441">
    <property type="protein sequence ID" value="EHQ88309.1"/>
    <property type="molecule type" value="Genomic_DNA"/>
</dbReference>
<evidence type="ECO:0000313" key="2">
    <source>
        <dbReference type="EMBL" id="EHQ88309.1"/>
    </source>
</evidence>
<dbReference type="Proteomes" id="UP000005104">
    <property type="component" value="Chromosome"/>
</dbReference>
<dbReference type="AlphaFoldDB" id="H5Y2P6"/>
<dbReference type="OrthoDB" id="1707699at2"/>
<dbReference type="HOGENOM" id="CLU_1913724_0_0_9"/>
<sequence length="139" mass="15120">MPTDLFTTSYLGSYAGLVAVTYLLVQFFKEPVKKYLNDWWIRIMAVGFALAIQLFTLFVSGNFTVEAVGLAVLNSFLVAITAAGTHNISQPSTQFTVGTIDDYEPVIYKPQVPDVSPPIITPQSSVQADSDPVAQVVQS</sequence>
<organism evidence="2 3">
    <name type="scientific">Desulfosporosinus youngiae DSM 17734</name>
    <dbReference type="NCBI Taxonomy" id="768710"/>
    <lineage>
        <taxon>Bacteria</taxon>
        <taxon>Bacillati</taxon>
        <taxon>Bacillota</taxon>
        <taxon>Clostridia</taxon>
        <taxon>Eubacteriales</taxon>
        <taxon>Desulfitobacteriaceae</taxon>
        <taxon>Desulfosporosinus</taxon>
    </lineage>
</organism>
<keyword evidence="1" id="KW-1133">Transmembrane helix</keyword>
<keyword evidence="1" id="KW-0812">Transmembrane</keyword>
<name>H5Y2P6_9FIRM</name>
<dbReference type="STRING" id="768710.DesyoDRAFT_1139"/>
<dbReference type="eggNOG" id="ENOG5030F6Y">
    <property type="taxonomic scope" value="Bacteria"/>
</dbReference>
<keyword evidence="3" id="KW-1185">Reference proteome</keyword>
<proteinExistence type="predicted"/>
<feature type="transmembrane region" description="Helical" evidence="1">
    <location>
        <begin position="39"/>
        <end position="61"/>
    </location>
</feature>
<gene>
    <name evidence="2" type="ORF">DesyoDRAFT_1139</name>
</gene>
<accession>H5Y2P6</accession>
<evidence type="ECO:0000313" key="3">
    <source>
        <dbReference type="Proteomes" id="UP000005104"/>
    </source>
</evidence>